<reference evidence="3" key="1">
    <citation type="submission" date="2017-10" db="EMBL/GenBank/DDBJ databases">
        <title>Massilia psychrophilum sp. nov., a novel purple-pigmented bacterium isolated from Tianshan glacier, Xinjiang Municipality, China.</title>
        <authorList>
            <person name="Wang H."/>
        </authorList>
    </citation>
    <scope>NUCLEOTIDE SEQUENCE [LARGE SCALE GENOMIC DNA]</scope>
    <source>
        <strain evidence="3">B2</strain>
    </source>
</reference>
<dbReference type="EMBL" id="CP024608">
    <property type="protein sequence ID" value="ATQ76153.1"/>
    <property type="molecule type" value="Genomic_DNA"/>
</dbReference>
<evidence type="ECO:0000256" key="1">
    <source>
        <dbReference type="SAM" id="SignalP"/>
    </source>
</evidence>
<dbReference type="KEGG" id="mass:CR152_17655"/>
<dbReference type="Proteomes" id="UP000229897">
    <property type="component" value="Chromosome"/>
</dbReference>
<feature type="chain" id="PRO_5013810264" evidence="1">
    <location>
        <begin position="27"/>
        <end position="263"/>
    </location>
</feature>
<name>A0A2D2DMG0_9BURK</name>
<dbReference type="Pfam" id="PF10988">
    <property type="entry name" value="DUF2807"/>
    <property type="match status" value="1"/>
</dbReference>
<feature type="signal peptide" evidence="1">
    <location>
        <begin position="1"/>
        <end position="26"/>
    </location>
</feature>
<gene>
    <name evidence="3" type="ORF">CR152_17655</name>
</gene>
<proteinExistence type="predicted"/>
<evidence type="ECO:0000313" key="4">
    <source>
        <dbReference type="Proteomes" id="UP000229897"/>
    </source>
</evidence>
<accession>A0A2D2DMG0</accession>
<sequence length="263" mass="27265">MNQFFHTGALAAALCMLFAPAGPVSAAPDDSTARITETRVVDARAQRVRLDGAIDLRLRQGAVPSLVITGEKRLMSSITTEQEGDTLTIGSEARGVRALTRGNSVRAELTLPSLREVASESIGWTDVSGFSGDELELSLEGAGSMKVNCHYRLVSASLGGVGSMNLQGVVGEGVELALRGAGYATLGGSAKWLKANLGGLGGLDAQHFQVDSVTLDLNGLGNAAVMARQSATLRLSGLGSVTVYGKPPNRNVSVDGLGKVSWK</sequence>
<feature type="domain" description="Putative auto-transporter adhesin head GIN" evidence="2">
    <location>
        <begin position="47"/>
        <end position="247"/>
    </location>
</feature>
<protein>
    <submittedName>
        <fullName evidence="3">DUF2807 domain-containing protein</fullName>
    </submittedName>
</protein>
<dbReference type="AlphaFoldDB" id="A0A2D2DMG0"/>
<dbReference type="OrthoDB" id="8706990at2"/>
<dbReference type="InterPro" id="IPR021255">
    <property type="entry name" value="DUF2807"/>
</dbReference>
<organism evidence="3 4">
    <name type="scientific">Massilia violaceinigra</name>
    <dbReference type="NCBI Taxonomy" id="2045208"/>
    <lineage>
        <taxon>Bacteria</taxon>
        <taxon>Pseudomonadati</taxon>
        <taxon>Pseudomonadota</taxon>
        <taxon>Betaproteobacteria</taxon>
        <taxon>Burkholderiales</taxon>
        <taxon>Oxalobacteraceae</taxon>
        <taxon>Telluria group</taxon>
        <taxon>Massilia</taxon>
    </lineage>
</organism>
<dbReference type="RefSeq" id="WP_099876545.1">
    <property type="nucleotide sequence ID" value="NZ_CP024608.1"/>
</dbReference>
<keyword evidence="1" id="KW-0732">Signal</keyword>
<dbReference type="Gene3D" id="2.160.20.120">
    <property type="match status" value="1"/>
</dbReference>
<evidence type="ECO:0000313" key="3">
    <source>
        <dbReference type="EMBL" id="ATQ76153.1"/>
    </source>
</evidence>
<evidence type="ECO:0000259" key="2">
    <source>
        <dbReference type="Pfam" id="PF10988"/>
    </source>
</evidence>
<keyword evidence="4" id="KW-1185">Reference proteome</keyword>